<feature type="domain" description="Fido" evidence="2">
    <location>
        <begin position="122"/>
        <end position="253"/>
    </location>
</feature>
<protein>
    <recommendedName>
        <fullName evidence="2">Fido domain-containing protein</fullName>
    </recommendedName>
</protein>
<sequence>MQRWPILFMVPAQALLFHQVDQSQAPACPMDSAGPSWGIWIDGKNASEGEQAYGAAYSKLMRRALLEVYRMQQKHVSTEVAAMRVQHLLHMPFLDKFGGLFDTKKAPGRNFRRAFECIQREVPQQFVTSMLQTDIDDVYDVTCLPSKPCRSPLLPLRHTLEQVFKSYHSKMAKAKLEDEKLRLLASLLKNLALLHPLPDRNGRSRLLLLQFELRRLGLACGTMLFNNNNNIYVDSVSVLAAKIKEGIAMYNRAVSTGVNPWLGSQRQTFPSSPYAKELSRCYEGHSANRGHGLSIE</sequence>
<dbReference type="InterPro" id="IPR003812">
    <property type="entry name" value="Fido"/>
</dbReference>
<keyword evidence="1" id="KW-0732">Signal</keyword>
<evidence type="ECO:0000256" key="1">
    <source>
        <dbReference type="SAM" id="SignalP"/>
    </source>
</evidence>
<proteinExistence type="predicted"/>
<keyword evidence="4" id="KW-1185">Reference proteome</keyword>
<dbReference type="PROSITE" id="PS51459">
    <property type="entry name" value="FIDO"/>
    <property type="match status" value="1"/>
</dbReference>
<dbReference type="AlphaFoldDB" id="A0AA36IFW7"/>
<dbReference type="EMBL" id="CAUJNA010001313">
    <property type="protein sequence ID" value="CAJ1385990.1"/>
    <property type="molecule type" value="Genomic_DNA"/>
</dbReference>
<evidence type="ECO:0000313" key="3">
    <source>
        <dbReference type="EMBL" id="CAJ1385990.1"/>
    </source>
</evidence>
<evidence type="ECO:0000313" key="4">
    <source>
        <dbReference type="Proteomes" id="UP001178507"/>
    </source>
</evidence>
<name>A0AA36IFW7_9DINO</name>
<comment type="caution">
    <text evidence="3">The sequence shown here is derived from an EMBL/GenBank/DDBJ whole genome shotgun (WGS) entry which is preliminary data.</text>
</comment>
<organism evidence="3 4">
    <name type="scientific">Effrenium voratum</name>
    <dbReference type="NCBI Taxonomy" id="2562239"/>
    <lineage>
        <taxon>Eukaryota</taxon>
        <taxon>Sar</taxon>
        <taxon>Alveolata</taxon>
        <taxon>Dinophyceae</taxon>
        <taxon>Suessiales</taxon>
        <taxon>Symbiodiniaceae</taxon>
        <taxon>Effrenium</taxon>
    </lineage>
</organism>
<reference evidence="3" key="1">
    <citation type="submission" date="2023-08" db="EMBL/GenBank/DDBJ databases">
        <authorList>
            <person name="Chen Y."/>
            <person name="Shah S."/>
            <person name="Dougan E. K."/>
            <person name="Thang M."/>
            <person name="Chan C."/>
        </authorList>
    </citation>
    <scope>NUCLEOTIDE SEQUENCE</scope>
</reference>
<dbReference type="Proteomes" id="UP001178507">
    <property type="component" value="Unassembled WGS sequence"/>
</dbReference>
<feature type="chain" id="PRO_5041352056" description="Fido domain-containing protein" evidence="1">
    <location>
        <begin position="23"/>
        <end position="296"/>
    </location>
</feature>
<dbReference type="SUPFAM" id="SSF140931">
    <property type="entry name" value="Fic-like"/>
    <property type="match status" value="1"/>
</dbReference>
<dbReference type="InterPro" id="IPR036597">
    <property type="entry name" value="Fido-like_dom_sf"/>
</dbReference>
<evidence type="ECO:0000259" key="2">
    <source>
        <dbReference type="PROSITE" id="PS51459"/>
    </source>
</evidence>
<feature type="signal peptide" evidence="1">
    <location>
        <begin position="1"/>
        <end position="22"/>
    </location>
</feature>
<accession>A0AA36IFW7</accession>
<gene>
    <name evidence="3" type="ORF">EVOR1521_LOCUS12460</name>
</gene>